<keyword evidence="3" id="KW-1185">Reference proteome</keyword>
<dbReference type="Proteomes" id="UP001056855">
    <property type="component" value="Chromosome"/>
</dbReference>
<protein>
    <submittedName>
        <fullName evidence="2">DUF5787 family protein</fullName>
    </submittedName>
</protein>
<dbReference type="EMBL" id="CP100355">
    <property type="protein sequence ID" value="UTF54085.1"/>
    <property type="molecule type" value="Genomic_DNA"/>
</dbReference>
<dbReference type="Pfam" id="PF19100">
    <property type="entry name" value="DUF5787"/>
    <property type="match status" value="1"/>
</dbReference>
<feature type="region of interest" description="Disordered" evidence="1">
    <location>
        <begin position="313"/>
        <end position="338"/>
    </location>
</feature>
<dbReference type="InterPro" id="IPR043901">
    <property type="entry name" value="DUF5787"/>
</dbReference>
<name>A0A9E7SV30_9EURY</name>
<organism evidence="2 3">
    <name type="scientific">Natronosalvus rutilus</name>
    <dbReference type="NCBI Taxonomy" id="2953753"/>
    <lineage>
        <taxon>Archaea</taxon>
        <taxon>Methanobacteriati</taxon>
        <taxon>Methanobacteriota</taxon>
        <taxon>Stenosarchaea group</taxon>
        <taxon>Halobacteria</taxon>
        <taxon>Halobacteriales</taxon>
        <taxon>Natrialbaceae</taxon>
        <taxon>Natronosalvus</taxon>
    </lineage>
</organism>
<reference evidence="2" key="1">
    <citation type="submission" date="2022-06" db="EMBL/GenBank/DDBJ databases">
        <title>Diverse halophilic archaea isolated from saline environments.</title>
        <authorList>
            <person name="Cui H.-L."/>
        </authorList>
    </citation>
    <scope>NUCLEOTIDE SEQUENCE</scope>
    <source>
        <strain evidence="2">WLHS1</strain>
    </source>
</reference>
<evidence type="ECO:0000313" key="2">
    <source>
        <dbReference type="EMBL" id="UTF54085.1"/>
    </source>
</evidence>
<dbReference type="RefSeq" id="WP_254158592.1">
    <property type="nucleotide sequence ID" value="NZ_CP100355.1"/>
</dbReference>
<accession>A0A9E7SV30</accession>
<evidence type="ECO:0000256" key="1">
    <source>
        <dbReference type="SAM" id="MobiDB-lite"/>
    </source>
</evidence>
<dbReference type="GeneID" id="73288783"/>
<dbReference type="KEGG" id="sawl:NGM29_02015"/>
<proteinExistence type="predicted"/>
<sequence>MSEFAFELELCAALEARREGILARQLGGSVASPGSRILDVVYIEPGPEFDRRTTITADSIPDAALEADVGTGRARYWKDCFDCHPKRARRAVERAVEIGFFESERRNGREYVRQVARYPDWYGKLVGIENKPDLGRPGDLEAQLRLDASLALVDEAVLATESYVTRAHLNRIPEAVGVWRVHRDETAPTGGDTGPVDDAIEIEVIRDPAPLPNMTAGIEPLEYHPGRTDIAVVSPERKARARRRLAERAYGKGWRTYEFPACAACAPLERDGATLPHCRWADRVVDASSECGPACPGYEPVEEPTIRVDLEAERDERTAWVADPAGKRRRQSGLDRFS</sequence>
<gene>
    <name evidence="2" type="ORF">NGM29_02015</name>
</gene>
<dbReference type="AlphaFoldDB" id="A0A9E7SV30"/>
<evidence type="ECO:0000313" key="3">
    <source>
        <dbReference type="Proteomes" id="UP001056855"/>
    </source>
</evidence>